<evidence type="ECO:0000256" key="1">
    <source>
        <dbReference type="ARBA" id="ARBA00007189"/>
    </source>
</evidence>
<comment type="similarity">
    <text evidence="1">Belongs to the UPF0751 family.</text>
</comment>
<dbReference type="InterPro" id="IPR016772">
    <property type="entry name" value="UCP020408"/>
</dbReference>
<organism evidence="2 3">
    <name type="scientific">Ectobacillus antri</name>
    <dbReference type="NCBI Taxonomy" id="2486280"/>
    <lineage>
        <taxon>Bacteria</taxon>
        <taxon>Bacillati</taxon>
        <taxon>Bacillota</taxon>
        <taxon>Bacilli</taxon>
        <taxon>Bacillales</taxon>
        <taxon>Bacillaceae</taxon>
        <taxon>Ectobacillus</taxon>
    </lineage>
</organism>
<comment type="caution">
    <text evidence="2">The sequence shown here is derived from an EMBL/GenBank/DDBJ whole genome shotgun (WGS) entry which is preliminary data.</text>
</comment>
<gene>
    <name evidence="2" type="ORF">P6P90_15190</name>
</gene>
<evidence type="ECO:0000313" key="2">
    <source>
        <dbReference type="EMBL" id="MDG5755262.1"/>
    </source>
</evidence>
<keyword evidence="3" id="KW-1185">Reference proteome</keyword>
<proteinExistence type="inferred from homology"/>
<accession>A0ABT6H9C5</accession>
<dbReference type="EMBL" id="JARULN010000022">
    <property type="protein sequence ID" value="MDG5755262.1"/>
    <property type="molecule type" value="Genomic_DNA"/>
</dbReference>
<name>A0ABT6H9C5_9BACI</name>
<protein>
    <submittedName>
        <fullName evidence="2">DUF2325 domain-containing protein</fullName>
    </submittedName>
</protein>
<dbReference type="Pfam" id="PF10087">
    <property type="entry name" value="DUF2325"/>
    <property type="match status" value="1"/>
</dbReference>
<sequence length="98" mass="11088">MKSMLIVGGDNLGGITKKLQQQGFEEVIHVDGRKAKMVQVDIPKKVDIILVLTDYINHNLSSVIKKKAREQSIPICFARRSWCSMMKEVEKQGLICCK</sequence>
<dbReference type="PIRSF" id="PIRSF020408">
    <property type="entry name" value="UCP020408"/>
    <property type="match status" value="1"/>
</dbReference>
<reference evidence="2 3" key="1">
    <citation type="submission" date="2023-04" db="EMBL/GenBank/DDBJ databases">
        <title>Ectobacillus antri isolated from activated sludge.</title>
        <authorList>
            <person name="Yan P."/>
            <person name="Liu X."/>
        </authorList>
    </citation>
    <scope>NUCLEOTIDE SEQUENCE [LARGE SCALE GENOMIC DNA]</scope>
    <source>
        <strain evidence="2 3">C18H</strain>
    </source>
</reference>
<evidence type="ECO:0000313" key="3">
    <source>
        <dbReference type="Proteomes" id="UP001218246"/>
    </source>
</evidence>
<dbReference type="Proteomes" id="UP001218246">
    <property type="component" value="Unassembled WGS sequence"/>
</dbReference>